<dbReference type="OrthoDB" id="10442636at2759"/>
<evidence type="ECO:0000256" key="1">
    <source>
        <dbReference type="SAM" id="MobiDB-lite"/>
    </source>
</evidence>
<sequence length="142" mass="16210">MEKMRAENDLLRRNVPHAEYQRIRAVLDDLRRRHEEYEEIILGPLHPLCILPDTAIQTNDLPPLPQSPCRPSVLRHNKPCCTQVPIERIPVNCEATTQAQLPVPKEHITRETYTVITKTTPNKSSCPSENSKGWNDLVLTTG</sequence>
<proteinExistence type="predicted"/>
<comment type="caution">
    <text evidence="2">The sequence shown here is derived from an EMBL/GenBank/DDBJ whole genome shotgun (WGS) entry which is preliminary data.</text>
</comment>
<dbReference type="AlphaFoldDB" id="A0A8J4SKA8"/>
<accession>A0A8J4SKA8</accession>
<protein>
    <submittedName>
        <fullName evidence="2">Uncharacterized protein</fullName>
    </submittedName>
</protein>
<evidence type="ECO:0000313" key="3">
    <source>
        <dbReference type="Proteomes" id="UP000748531"/>
    </source>
</evidence>
<dbReference type="EMBL" id="LUCH01006859">
    <property type="protein sequence ID" value="KAF5397050.1"/>
    <property type="molecule type" value="Genomic_DNA"/>
</dbReference>
<feature type="region of interest" description="Disordered" evidence="1">
    <location>
        <begin position="119"/>
        <end position="142"/>
    </location>
</feature>
<reference evidence="2" key="1">
    <citation type="submission" date="2019-05" db="EMBL/GenBank/DDBJ databases">
        <title>Annotation for the trematode Paragonimus heterotremus.</title>
        <authorList>
            <person name="Choi Y.-J."/>
        </authorList>
    </citation>
    <scope>NUCLEOTIDE SEQUENCE</scope>
    <source>
        <strain evidence="2">LC</strain>
    </source>
</reference>
<gene>
    <name evidence="2" type="ORF">PHET_10067</name>
</gene>
<dbReference type="Proteomes" id="UP000748531">
    <property type="component" value="Unassembled WGS sequence"/>
</dbReference>
<organism evidence="2 3">
    <name type="scientific">Paragonimus heterotremus</name>
    <dbReference type="NCBI Taxonomy" id="100268"/>
    <lineage>
        <taxon>Eukaryota</taxon>
        <taxon>Metazoa</taxon>
        <taxon>Spiralia</taxon>
        <taxon>Lophotrochozoa</taxon>
        <taxon>Platyhelminthes</taxon>
        <taxon>Trematoda</taxon>
        <taxon>Digenea</taxon>
        <taxon>Plagiorchiida</taxon>
        <taxon>Troglotremata</taxon>
        <taxon>Troglotrematidae</taxon>
        <taxon>Paragonimus</taxon>
    </lineage>
</organism>
<evidence type="ECO:0000313" key="2">
    <source>
        <dbReference type="EMBL" id="KAF5397050.1"/>
    </source>
</evidence>
<keyword evidence="3" id="KW-1185">Reference proteome</keyword>
<name>A0A8J4SKA8_9TREM</name>